<comment type="caution">
    <text evidence="1">The sequence shown here is derived from an EMBL/GenBank/DDBJ whole genome shotgun (WGS) entry which is preliminary data.</text>
</comment>
<keyword evidence="2" id="KW-1185">Reference proteome</keyword>
<name>A0ABV6LQ00_9BACI</name>
<accession>A0ABV6LQ00</accession>
<organism evidence="1 2">
    <name type="scientific">Pontibacillus salicampi</name>
    <dbReference type="NCBI Taxonomy" id="1449801"/>
    <lineage>
        <taxon>Bacteria</taxon>
        <taxon>Bacillati</taxon>
        <taxon>Bacillota</taxon>
        <taxon>Bacilli</taxon>
        <taxon>Bacillales</taxon>
        <taxon>Bacillaceae</taxon>
        <taxon>Pontibacillus</taxon>
    </lineage>
</organism>
<evidence type="ECO:0000313" key="2">
    <source>
        <dbReference type="Proteomes" id="UP001589836"/>
    </source>
</evidence>
<dbReference type="InterPro" id="IPR011009">
    <property type="entry name" value="Kinase-like_dom_sf"/>
</dbReference>
<gene>
    <name evidence="1" type="ORF">ACFFGV_12355</name>
</gene>
<dbReference type="InterPro" id="IPR006748">
    <property type="entry name" value="NH2Glyco/OHUrea_AB-resist_kin"/>
</dbReference>
<dbReference type="RefSeq" id="WP_377348256.1">
    <property type="nucleotide sequence ID" value="NZ_JBHLTP010000011.1"/>
</dbReference>
<protein>
    <submittedName>
        <fullName evidence="1">Aminoglycoside phosphotransferase family protein</fullName>
    </submittedName>
</protein>
<evidence type="ECO:0000313" key="1">
    <source>
        <dbReference type="EMBL" id="MFC0524358.1"/>
    </source>
</evidence>
<dbReference type="Proteomes" id="UP001589836">
    <property type="component" value="Unassembled WGS sequence"/>
</dbReference>
<reference evidence="1 2" key="1">
    <citation type="submission" date="2024-09" db="EMBL/GenBank/DDBJ databases">
        <authorList>
            <person name="Sun Q."/>
            <person name="Mori K."/>
        </authorList>
    </citation>
    <scope>NUCLEOTIDE SEQUENCE [LARGE SCALE GENOMIC DNA]</scope>
    <source>
        <strain evidence="1 2">NCAIM B.02529</strain>
    </source>
</reference>
<sequence length="308" mass="35497">MYIPEKLRYNVQHYFGEEGENWLSRLPQIIKQCEEHWNIVVGDPYSLSVNYVAPVVWKEQNREAVLKLSIPNEQYLQELEAITLLQEGSMASLLDYHRELGAMLLEKIIPGEALATIEDDEKGCFIASEVGKQLWIPVPVSMHVNPTNTREDELRDIVHKHPNGIGPIDYQTLEGAKETFTLLCKTSADLWVLHGDFHPYNILFSNKLGWCAIDPKGGIGEREYDLIQYILNKLPEDDAALESIIIRRMNSFTTQLSLRKDRLIGWGFCHSVLATVWTCKEDGDYDKSFYKGMRVFQQLWRETRGGHQ</sequence>
<dbReference type="SUPFAM" id="SSF56112">
    <property type="entry name" value="Protein kinase-like (PK-like)"/>
    <property type="match status" value="1"/>
</dbReference>
<dbReference type="EMBL" id="JBHLTP010000011">
    <property type="protein sequence ID" value="MFC0524358.1"/>
    <property type="molecule type" value="Genomic_DNA"/>
</dbReference>
<dbReference type="Pfam" id="PF04655">
    <property type="entry name" value="APH_6_hur"/>
    <property type="match status" value="1"/>
</dbReference>
<proteinExistence type="predicted"/>